<accession>A0A2A2KN16</accession>
<keyword evidence="1" id="KW-1133">Transmembrane helix</keyword>
<feature type="transmembrane region" description="Helical" evidence="1">
    <location>
        <begin position="146"/>
        <end position="170"/>
    </location>
</feature>
<feature type="transmembrane region" description="Helical" evidence="1">
    <location>
        <begin position="267"/>
        <end position="293"/>
    </location>
</feature>
<feature type="transmembrane region" description="Helical" evidence="1">
    <location>
        <begin position="112"/>
        <end position="134"/>
    </location>
</feature>
<feature type="transmembrane region" description="Helical" evidence="1">
    <location>
        <begin position="62"/>
        <end position="82"/>
    </location>
</feature>
<evidence type="ECO:0000313" key="2">
    <source>
        <dbReference type="EMBL" id="PAV75237.1"/>
    </source>
</evidence>
<dbReference type="STRING" id="2018661.A0A2A2KN16"/>
<evidence type="ECO:0000256" key="1">
    <source>
        <dbReference type="SAM" id="Phobius"/>
    </source>
</evidence>
<feature type="transmembrane region" description="Helical" evidence="1">
    <location>
        <begin position="370"/>
        <end position="394"/>
    </location>
</feature>
<organism evidence="2 3">
    <name type="scientific">Diploscapter pachys</name>
    <dbReference type="NCBI Taxonomy" id="2018661"/>
    <lineage>
        <taxon>Eukaryota</taxon>
        <taxon>Metazoa</taxon>
        <taxon>Ecdysozoa</taxon>
        <taxon>Nematoda</taxon>
        <taxon>Chromadorea</taxon>
        <taxon>Rhabditida</taxon>
        <taxon>Rhabditina</taxon>
        <taxon>Rhabditomorpha</taxon>
        <taxon>Rhabditoidea</taxon>
        <taxon>Rhabditidae</taxon>
        <taxon>Diploscapter</taxon>
    </lineage>
</organism>
<dbReference type="GO" id="GO:0016020">
    <property type="term" value="C:membrane"/>
    <property type="evidence" value="ECO:0007669"/>
    <property type="project" value="TreeGrafter"/>
</dbReference>
<feature type="transmembrane region" description="Helical" evidence="1">
    <location>
        <begin position="339"/>
        <end position="358"/>
    </location>
</feature>
<comment type="caution">
    <text evidence="2">The sequence shown here is derived from an EMBL/GenBank/DDBJ whole genome shotgun (WGS) entry which is preliminary data.</text>
</comment>
<evidence type="ECO:0000313" key="3">
    <source>
        <dbReference type="Proteomes" id="UP000218231"/>
    </source>
</evidence>
<feature type="transmembrane region" description="Helical" evidence="1">
    <location>
        <begin position="400"/>
        <end position="424"/>
    </location>
</feature>
<keyword evidence="3" id="KW-1185">Reference proteome</keyword>
<gene>
    <name evidence="2" type="ORF">WR25_24484</name>
</gene>
<sequence>MISIYSNVLVYHVTINQLHSYGNNSSTDVYYSYEVVTTDELEKMNVSVLKYKYLSTPQKESLITVSPLGALIGIWIITYAYNQMGFRRSFLVSALFAIIPSLFIPLCTNAKTYVLALVIRTFQGVSIATFIPYICKLSIFLPFDHIAVPAIALAYHQLSAAICFSLSAWLSTTSLGWHSPHYIAVGCCVSAFLLFICINYDKEFKDRKARIGLFNALFTYERERSRKLDYRLPYLSIYQDIRIWAIFVAAFGHFASVNLMLQFGPTFLHQVLHIGLIWSSILCALSCLVHLAFNIFSLHLYSSLVYTEELRMRIFNTAGSCLSGIIFIVAGCLPDEKLVAILFLIATSLCGCNVAGFLRMAQLRSRHHFLFIFVNIFFVNCVSMFLTSLFNALIAKENEYSSWGVMMILHGAILFVCNCVFWLFCTNERAPWGRADYTDTSLPPIRDDPIPQFPL</sequence>
<dbReference type="Proteomes" id="UP000218231">
    <property type="component" value="Unassembled WGS sequence"/>
</dbReference>
<dbReference type="EMBL" id="LIAE01008150">
    <property type="protein sequence ID" value="PAV75237.1"/>
    <property type="molecule type" value="Genomic_DNA"/>
</dbReference>
<name>A0A2A2KN16_9BILA</name>
<dbReference type="PANTHER" id="PTHR45757">
    <property type="entry name" value="PROTEIN CBG23364-RELATED"/>
    <property type="match status" value="1"/>
</dbReference>
<reference evidence="2 3" key="1">
    <citation type="journal article" date="2017" name="Curr. Biol.">
        <title>Genome architecture and evolution of a unichromosomal asexual nematode.</title>
        <authorList>
            <person name="Fradin H."/>
            <person name="Zegar C."/>
            <person name="Gutwein M."/>
            <person name="Lucas J."/>
            <person name="Kovtun M."/>
            <person name="Corcoran D."/>
            <person name="Baugh L.R."/>
            <person name="Kiontke K."/>
            <person name="Gunsalus K."/>
            <person name="Fitch D.H."/>
            <person name="Piano F."/>
        </authorList>
    </citation>
    <scope>NUCLEOTIDE SEQUENCE [LARGE SCALE GENOMIC DNA]</scope>
    <source>
        <strain evidence="2">PF1309</strain>
    </source>
</reference>
<feature type="transmembrane region" description="Helical" evidence="1">
    <location>
        <begin position="241"/>
        <end position="261"/>
    </location>
</feature>
<dbReference type="PANTHER" id="PTHR45757:SF20">
    <property type="entry name" value="MFS DOMAIN-CONTAINING PROTEIN"/>
    <property type="match status" value="1"/>
</dbReference>
<dbReference type="Gene3D" id="1.20.1250.20">
    <property type="entry name" value="MFS general substrate transporter like domains"/>
    <property type="match status" value="1"/>
</dbReference>
<proteinExistence type="predicted"/>
<keyword evidence="1" id="KW-0472">Membrane</keyword>
<keyword evidence="1" id="KW-0812">Transmembrane</keyword>
<protein>
    <recommendedName>
        <fullName evidence="4">Major facilitator superfamily (MFS) profile domain-containing protein</fullName>
    </recommendedName>
</protein>
<dbReference type="OrthoDB" id="5784438at2759"/>
<feature type="transmembrane region" description="Helical" evidence="1">
    <location>
        <begin position="89"/>
        <end position="106"/>
    </location>
</feature>
<feature type="transmembrane region" description="Helical" evidence="1">
    <location>
        <begin position="314"/>
        <end position="333"/>
    </location>
</feature>
<evidence type="ECO:0008006" key="4">
    <source>
        <dbReference type="Google" id="ProtNLM"/>
    </source>
</evidence>
<dbReference type="AlphaFoldDB" id="A0A2A2KN16"/>
<feature type="transmembrane region" description="Helical" evidence="1">
    <location>
        <begin position="182"/>
        <end position="200"/>
    </location>
</feature>
<dbReference type="SUPFAM" id="SSF103473">
    <property type="entry name" value="MFS general substrate transporter"/>
    <property type="match status" value="1"/>
</dbReference>
<dbReference type="InterPro" id="IPR036259">
    <property type="entry name" value="MFS_trans_sf"/>
</dbReference>